<feature type="compositionally biased region" description="Basic and acidic residues" evidence="1">
    <location>
        <begin position="550"/>
        <end position="560"/>
    </location>
</feature>
<dbReference type="InterPro" id="IPR002654">
    <property type="entry name" value="Glyco_trans_25"/>
</dbReference>
<feature type="region of interest" description="Disordered" evidence="1">
    <location>
        <begin position="500"/>
        <end position="610"/>
    </location>
</feature>
<evidence type="ECO:0000259" key="3">
    <source>
        <dbReference type="Pfam" id="PF01755"/>
    </source>
</evidence>
<proteinExistence type="predicted"/>
<organism evidence="4 5">
    <name type="scientific">Magnusiomyces paraingens</name>
    <dbReference type="NCBI Taxonomy" id="2606893"/>
    <lineage>
        <taxon>Eukaryota</taxon>
        <taxon>Fungi</taxon>
        <taxon>Dikarya</taxon>
        <taxon>Ascomycota</taxon>
        <taxon>Saccharomycotina</taxon>
        <taxon>Dipodascomycetes</taxon>
        <taxon>Dipodascales</taxon>
        <taxon>Dipodascaceae</taxon>
        <taxon>Magnusiomyces</taxon>
    </lineage>
</organism>
<feature type="compositionally biased region" description="Basic and acidic residues" evidence="1">
    <location>
        <begin position="506"/>
        <end position="516"/>
    </location>
</feature>
<dbReference type="OrthoDB" id="47375at2759"/>
<dbReference type="AlphaFoldDB" id="A0A5E8B5N9"/>
<evidence type="ECO:0000313" key="5">
    <source>
        <dbReference type="Proteomes" id="UP000398389"/>
    </source>
</evidence>
<gene>
    <name evidence="4" type="ORF">SAPINGB_P001063</name>
</gene>
<evidence type="ECO:0000256" key="1">
    <source>
        <dbReference type="SAM" id="MobiDB-lite"/>
    </source>
</evidence>
<sequence length="610" mass="67309">MFRPGALSSLLSQHGAARPILQRLMLLFICFSFLTTLFFVLSNRQFDYQDVYNTAAKKIQNTFQLDDNTSASASQDAIDAPATENNIPGLINSTLGFQKVMFLSNSLLYDLSDITSMQSSISGIAIDSFDSVSPENLNTHGLPPDSLHVLSRYEQARFRSHANLWREMLNQDWTTLLILEADSTWDVNIRRLMMLFSNGLQEFMRKQGKYSEVEENANDPYVFANWDVLQLGGCLPNRRNAHLSYPYYDPYVPSSLEFYGVTVPPKHRVVRYQSPERCANAYAVSRSGAMKLLLATAVDMSTPIDVMMRTLTIEGRLDVYSTFPALFGRWEYLSELKHSDGRPPTDLPQDERKKIWEQVYKNFNVWKSGGTSTAEGDDKDTGSYVSSMLDQIKSYIYGTRPNLFSILENEAPRNDFDGEVDNKNIENAAAPGNNDDGSWVIPQLTDEQLVGEDKIGADWVHSDDQAIAAKKEAEAKKAAEAAASSKSAAEAAQATQTAVAQAKPTVDQKAEDDKKAAATLENSAETKTEAKAEDKKAQDDKKAAATLENSAEKKQEKDNAAADAPPSAEVVQEKAKEEAVPEVLGDTPEEDLTKTGGAKAEGAPATPAKK</sequence>
<keyword evidence="2" id="KW-0812">Transmembrane</keyword>
<accession>A0A5E8B5N9</accession>
<feature type="transmembrane region" description="Helical" evidence="2">
    <location>
        <begin position="20"/>
        <end position="41"/>
    </location>
</feature>
<name>A0A5E8B5N9_9ASCO</name>
<dbReference type="Proteomes" id="UP000398389">
    <property type="component" value="Unassembled WGS sequence"/>
</dbReference>
<dbReference type="Pfam" id="PF01755">
    <property type="entry name" value="Glyco_transf_25"/>
    <property type="match status" value="1"/>
</dbReference>
<keyword evidence="2" id="KW-1133">Transmembrane helix</keyword>
<dbReference type="GeneID" id="43579886"/>
<protein>
    <recommendedName>
        <fullName evidence="3">Glycosyl transferase family 25 domain-containing protein</fullName>
    </recommendedName>
</protein>
<feature type="domain" description="Glycosyl transferase family 25" evidence="3">
    <location>
        <begin position="129"/>
        <end position="308"/>
    </location>
</feature>
<dbReference type="EMBL" id="CABVLU010000001">
    <property type="protein sequence ID" value="VVT46134.1"/>
    <property type="molecule type" value="Genomic_DNA"/>
</dbReference>
<evidence type="ECO:0000256" key="2">
    <source>
        <dbReference type="SAM" id="Phobius"/>
    </source>
</evidence>
<reference evidence="4 5" key="1">
    <citation type="submission" date="2019-09" db="EMBL/GenBank/DDBJ databases">
        <authorList>
            <person name="Brejova B."/>
        </authorList>
    </citation>
    <scope>NUCLEOTIDE SEQUENCE [LARGE SCALE GENOMIC DNA]</scope>
</reference>
<keyword evidence="5" id="KW-1185">Reference proteome</keyword>
<evidence type="ECO:0000313" key="4">
    <source>
        <dbReference type="EMBL" id="VVT46134.1"/>
    </source>
</evidence>
<dbReference type="RefSeq" id="XP_031851677.1">
    <property type="nucleotide sequence ID" value="XM_031995786.1"/>
</dbReference>
<keyword evidence="2" id="KW-0472">Membrane</keyword>
<feature type="compositionally biased region" description="Basic and acidic residues" evidence="1">
    <location>
        <begin position="524"/>
        <end position="543"/>
    </location>
</feature>